<proteinExistence type="predicted"/>
<accession>A0A8S5MV62</accession>
<sequence length="301" mass="31975">MMTSRKGKFKVKNGSGSYDQVMLETQLGQVVDSPIKSLERSTNYEQNDVVAEQTCKGTFLVCTTAGTTAASAPSGYSSVAEGGSVTDGTAVFTAHRFNNLANTDAITAHNALETAHPSLDFIKSLSAASDGIHYRTRNGTSDQVIDLINQLQATLSQGTVPSGNTGTLAALLSGIVHQIAALSGKSNWWDTPKNNFETLSAGGVVAGNVSNANAWWVKLGGAVPLIIQGGIIPSSHRYDVTTRFPVSYSKVISILTQGLSNGSNSSGRGWNVIRTSYNGTTFNFYGGFDMDMENFWISFGY</sequence>
<dbReference type="EMBL" id="BK014996">
    <property type="protein sequence ID" value="DAD86233.1"/>
    <property type="molecule type" value="Genomic_DNA"/>
</dbReference>
<organism evidence="1">
    <name type="scientific">Caudovirales sp. ctUL28</name>
    <dbReference type="NCBI Taxonomy" id="2826778"/>
    <lineage>
        <taxon>Viruses</taxon>
        <taxon>Duplodnaviria</taxon>
        <taxon>Heunggongvirae</taxon>
        <taxon>Uroviricota</taxon>
        <taxon>Caudoviricetes</taxon>
    </lineage>
</organism>
<protein>
    <recommendedName>
        <fullName evidence="2">Tail fiber protein</fullName>
    </recommendedName>
</protein>
<reference evidence="1" key="1">
    <citation type="journal article" date="2021" name="Proc. Natl. Acad. Sci. U.S.A.">
        <title>A Catalog of Tens of Thousands of Viruses from Human Metagenomes Reveals Hidden Associations with Chronic Diseases.</title>
        <authorList>
            <person name="Tisza M.J."/>
            <person name="Buck C.B."/>
        </authorList>
    </citation>
    <scope>NUCLEOTIDE SEQUENCE</scope>
    <source>
        <strain evidence="1">CtUL28</strain>
    </source>
</reference>
<name>A0A8S5MV62_9CAUD</name>
<evidence type="ECO:0008006" key="2">
    <source>
        <dbReference type="Google" id="ProtNLM"/>
    </source>
</evidence>
<evidence type="ECO:0000313" key="1">
    <source>
        <dbReference type="EMBL" id="DAD86233.1"/>
    </source>
</evidence>